<reference evidence="6" key="1">
    <citation type="submission" date="2017-08" db="EMBL/GenBank/DDBJ databases">
        <title>A dynamic microbial community with high functional redundancy inhabits the cold, oxic subseafloor aquifer.</title>
        <authorList>
            <person name="Tully B.J."/>
            <person name="Wheat C.G."/>
            <person name="Glazer B.T."/>
            <person name="Huber J.A."/>
        </authorList>
    </citation>
    <scope>NUCLEOTIDE SEQUENCE [LARGE SCALE GENOMIC DNA]</scope>
</reference>
<dbReference type="Pfam" id="PF00501">
    <property type="entry name" value="AMP-binding"/>
    <property type="match status" value="1"/>
</dbReference>
<gene>
    <name evidence="5" type="ORF">COA71_13230</name>
</gene>
<evidence type="ECO:0000259" key="3">
    <source>
        <dbReference type="Pfam" id="PF00501"/>
    </source>
</evidence>
<dbReference type="Gene3D" id="3.30.300.30">
    <property type="match status" value="1"/>
</dbReference>
<name>A0A2A5C724_9GAMM</name>
<dbReference type="Proteomes" id="UP000228987">
    <property type="component" value="Unassembled WGS sequence"/>
</dbReference>
<feature type="domain" description="AMP-binding enzyme C-terminal" evidence="4">
    <location>
        <begin position="379"/>
        <end position="459"/>
    </location>
</feature>
<dbReference type="PANTHER" id="PTHR43201">
    <property type="entry name" value="ACYL-COA SYNTHETASE"/>
    <property type="match status" value="1"/>
</dbReference>
<dbReference type="GO" id="GO:0031956">
    <property type="term" value="F:medium-chain fatty acid-CoA ligase activity"/>
    <property type="evidence" value="ECO:0007669"/>
    <property type="project" value="TreeGrafter"/>
</dbReference>
<evidence type="ECO:0000313" key="6">
    <source>
        <dbReference type="Proteomes" id="UP000228987"/>
    </source>
</evidence>
<dbReference type="InterPro" id="IPR045851">
    <property type="entry name" value="AMP-bd_C_sf"/>
</dbReference>
<feature type="domain" description="AMP-dependent synthetase/ligase" evidence="3">
    <location>
        <begin position="146"/>
        <end position="319"/>
    </location>
</feature>
<organism evidence="5 6">
    <name type="scientific">SAR86 cluster bacterium</name>
    <dbReference type="NCBI Taxonomy" id="2030880"/>
    <lineage>
        <taxon>Bacteria</taxon>
        <taxon>Pseudomonadati</taxon>
        <taxon>Pseudomonadota</taxon>
        <taxon>Gammaproteobacteria</taxon>
        <taxon>SAR86 cluster</taxon>
    </lineage>
</organism>
<dbReference type="Gene3D" id="3.40.50.12780">
    <property type="entry name" value="N-terminal domain of ligase-like"/>
    <property type="match status" value="1"/>
</dbReference>
<evidence type="ECO:0000256" key="2">
    <source>
        <dbReference type="ARBA" id="ARBA00022598"/>
    </source>
</evidence>
<dbReference type="InterPro" id="IPR000873">
    <property type="entry name" value="AMP-dep_synth/lig_dom"/>
</dbReference>
<dbReference type="InterPro" id="IPR042099">
    <property type="entry name" value="ANL_N_sf"/>
</dbReference>
<comment type="caution">
    <text evidence="5">The sequence shown here is derived from an EMBL/GenBank/DDBJ whole genome shotgun (WGS) entry which is preliminary data.</text>
</comment>
<dbReference type="PANTHER" id="PTHR43201:SF5">
    <property type="entry name" value="MEDIUM-CHAIN ACYL-COA LIGASE ACSF2, MITOCHONDRIAL"/>
    <property type="match status" value="1"/>
</dbReference>
<sequence>MSQFTQAHLASSLLFMRSTVTNPFVEIFDLIPSDRIYIQNAFEKITYGDVKLSISLFSQQYSYLAGKNCALITYSRFELAKILPLIASTANKIFLQPRCLKEEVEKEFYTKSCIEYVINVTDFGINATKLSDVNHAEDLEQEWLLSTSGTTGTPKLISYKLASLMKTSKKDLTKGANFKWGLCYDLNRFAGLQVYLQAIASGSSLTISESSDELSDSVKMFIDKNVNCLSATPSFWRIILMTKGSQSLNLKRITLGGEISDQTVLNSLKKHYENAHIVHIYASTEAGVGFSVKDGFAGFPLDYIGPSKSSSVELKIVNDTLWINNDSAASAILNGAIEIDIAGFINTGDIVEIQNDRVLFIGRDSGTINVGGNKVIPEEIEAILNSHPNVIQSKVFGKKNPILGMLVNAEVISENPLNIDEKKAFKKELLSFCKGKLESFKIPAIVKFVENIAVNESGKIVRNNE</sequence>
<dbReference type="AlphaFoldDB" id="A0A2A5C724"/>
<evidence type="ECO:0000256" key="1">
    <source>
        <dbReference type="ARBA" id="ARBA00006432"/>
    </source>
</evidence>
<proteinExistence type="inferred from homology"/>
<evidence type="ECO:0000259" key="4">
    <source>
        <dbReference type="Pfam" id="PF13193"/>
    </source>
</evidence>
<dbReference type="GO" id="GO:0006631">
    <property type="term" value="P:fatty acid metabolic process"/>
    <property type="evidence" value="ECO:0007669"/>
    <property type="project" value="TreeGrafter"/>
</dbReference>
<accession>A0A2A5C724</accession>
<dbReference type="SUPFAM" id="SSF56801">
    <property type="entry name" value="Acetyl-CoA synthetase-like"/>
    <property type="match status" value="1"/>
</dbReference>
<evidence type="ECO:0000313" key="5">
    <source>
        <dbReference type="EMBL" id="PCJ39607.1"/>
    </source>
</evidence>
<protein>
    <submittedName>
        <fullName evidence="5">AMP-dependent synthetase</fullName>
    </submittedName>
</protein>
<comment type="similarity">
    <text evidence="1">Belongs to the ATP-dependent AMP-binding enzyme family.</text>
</comment>
<dbReference type="InterPro" id="IPR025110">
    <property type="entry name" value="AMP-bd_C"/>
</dbReference>
<dbReference type="Pfam" id="PF13193">
    <property type="entry name" value="AMP-binding_C"/>
    <property type="match status" value="1"/>
</dbReference>
<dbReference type="EMBL" id="NVWI01000013">
    <property type="protein sequence ID" value="PCJ39607.1"/>
    <property type="molecule type" value="Genomic_DNA"/>
</dbReference>
<keyword evidence="2" id="KW-0436">Ligase</keyword>